<dbReference type="Pfam" id="PF20209">
    <property type="entry name" value="DUF6570"/>
    <property type="match status" value="1"/>
</dbReference>
<comment type="similarity">
    <text evidence="1">Belongs to the helicase family.</text>
</comment>
<keyword evidence="1" id="KW-0067">ATP-binding</keyword>
<dbReference type="EC" id="5.6.2.3" evidence="1"/>
<gene>
    <name evidence="5" type="ORF">PACLA_8A051421</name>
</gene>
<dbReference type="GO" id="GO:0006310">
    <property type="term" value="P:DNA recombination"/>
    <property type="evidence" value="ECO:0007669"/>
    <property type="project" value="UniProtKB-KW"/>
</dbReference>
<dbReference type="Gene3D" id="3.40.50.300">
    <property type="entry name" value="P-loop containing nucleotide triphosphate hydrolases"/>
    <property type="match status" value="1"/>
</dbReference>
<dbReference type="GO" id="GO:0006281">
    <property type="term" value="P:DNA repair"/>
    <property type="evidence" value="ECO:0007669"/>
    <property type="project" value="UniProtKB-KW"/>
</dbReference>
<evidence type="ECO:0000256" key="1">
    <source>
        <dbReference type="RuleBase" id="RU363044"/>
    </source>
</evidence>
<reference evidence="5" key="1">
    <citation type="submission" date="2020-04" db="EMBL/GenBank/DDBJ databases">
        <authorList>
            <person name="Alioto T."/>
            <person name="Alioto T."/>
            <person name="Gomez Garrido J."/>
        </authorList>
    </citation>
    <scope>NUCLEOTIDE SEQUENCE</scope>
    <source>
        <strain evidence="5">A484AB</strain>
    </source>
</reference>
<feature type="compositionally biased region" description="Polar residues" evidence="2">
    <location>
        <begin position="107"/>
        <end position="119"/>
    </location>
</feature>
<evidence type="ECO:0000259" key="3">
    <source>
        <dbReference type="Pfam" id="PF05970"/>
    </source>
</evidence>
<dbReference type="GO" id="GO:0000723">
    <property type="term" value="P:telomere maintenance"/>
    <property type="evidence" value="ECO:0007669"/>
    <property type="project" value="InterPro"/>
</dbReference>
<dbReference type="Gene3D" id="3.90.70.120">
    <property type="match status" value="1"/>
</dbReference>
<dbReference type="OrthoDB" id="5982348at2759"/>
<evidence type="ECO:0000256" key="2">
    <source>
        <dbReference type="SAM" id="MobiDB-lite"/>
    </source>
</evidence>
<keyword evidence="6" id="KW-1185">Reference proteome</keyword>
<evidence type="ECO:0000313" key="5">
    <source>
        <dbReference type="EMBL" id="CAB3991553.1"/>
    </source>
</evidence>
<dbReference type="GO" id="GO:0005524">
    <property type="term" value="F:ATP binding"/>
    <property type="evidence" value="ECO:0007669"/>
    <property type="project" value="UniProtKB-KW"/>
</dbReference>
<dbReference type="InterPro" id="IPR010285">
    <property type="entry name" value="DNA_helicase_pif1-like_DEAD"/>
</dbReference>
<dbReference type="GO" id="GO:0043139">
    <property type="term" value="F:5'-3' DNA helicase activity"/>
    <property type="evidence" value="ECO:0007669"/>
    <property type="project" value="UniProtKB-EC"/>
</dbReference>
<dbReference type="InterPro" id="IPR046700">
    <property type="entry name" value="DUF6570"/>
</dbReference>
<keyword evidence="1" id="KW-0227">DNA damage</keyword>
<keyword evidence="1" id="KW-0233">DNA recombination</keyword>
<dbReference type="GO" id="GO:0016787">
    <property type="term" value="F:hydrolase activity"/>
    <property type="evidence" value="ECO:0007669"/>
    <property type="project" value="UniProtKB-KW"/>
</dbReference>
<name>A0A6S7GJH7_PARCT</name>
<feature type="region of interest" description="Disordered" evidence="2">
    <location>
        <begin position="107"/>
        <end position="133"/>
    </location>
</feature>
<comment type="caution">
    <text evidence="5">The sequence shown here is derived from an EMBL/GenBank/DDBJ whole genome shotgun (WGS) entry which is preliminary data.</text>
</comment>
<dbReference type="EMBL" id="CACRXK020001873">
    <property type="protein sequence ID" value="CAB3991553.1"/>
    <property type="molecule type" value="Genomic_DNA"/>
</dbReference>
<dbReference type="Pfam" id="PF05970">
    <property type="entry name" value="PIF1"/>
    <property type="match status" value="1"/>
</dbReference>
<feature type="domain" description="DNA helicase Pif1-like DEAD-box helicase" evidence="3">
    <location>
        <begin position="953"/>
        <end position="1063"/>
    </location>
</feature>
<evidence type="ECO:0000313" key="6">
    <source>
        <dbReference type="Proteomes" id="UP001152795"/>
    </source>
</evidence>
<proteinExistence type="inferred from homology"/>
<organism evidence="5 6">
    <name type="scientific">Paramuricea clavata</name>
    <name type="common">Red gorgonian</name>
    <name type="synonym">Violescent sea-whip</name>
    <dbReference type="NCBI Taxonomy" id="317549"/>
    <lineage>
        <taxon>Eukaryota</taxon>
        <taxon>Metazoa</taxon>
        <taxon>Cnidaria</taxon>
        <taxon>Anthozoa</taxon>
        <taxon>Octocorallia</taxon>
        <taxon>Malacalcyonacea</taxon>
        <taxon>Plexauridae</taxon>
        <taxon>Paramuricea</taxon>
    </lineage>
</organism>
<accession>A0A6S7GJH7</accession>
<keyword evidence="1 5" id="KW-0347">Helicase</keyword>
<sequence length="1154" mass="131850">MLPYYSLEDSLNSLFSNSQYQYCLLTINSNCVSIIKTSEGLYKVFDPHSRDTYGIPDPNGKCVLVSIDSIGNLVTYFQNTIPVRSVTPFEIKGVTVELMAFESAEQTDTSGQKANTNRASYKRRQTTESASHKQAWLENARIYKKRKQPEKEVRNLQNQGDYLERFDITNGGIYEQAWAKFNMQKFSKSIHYIVAKCTICKEAWPVKASSKISETYVCQRCSRDKKSPRKFSFENSMIPSPQPVQLQGLTQVEEMLIAQALPIMRVYIKPGGQRGYSGHCVNLPQNITELATSLPRYPRALSVILVKVKGKNNTFKDVKVRREKVHNALLWLIQNNPLYAELEIDTDALNSLPENGVPTDLMAVETEDDIINDSDMMPDEGPLTDNPDEDIVYNNSTELVVFYQLVNRKYKKRKLLETSCQSGIFLKQNPGEAHLTIDELREMAAGAKWHWFRYEYQGRGSIHCHGTAKLNNDPGLCQLTQTQTALKGFLSQKVKDENSILIDTTELDQDIEAGQKAADTVCQYVDWLLSTVNPNPPDENIWIRPNIHPCQKCHGDITDEEQNSDYIDLLNMVQRHTRCSTSYCLRKKSNESELKCRFHFPFVHCPQTKLEFEKVNSKDDNIHYKARVVTRRNDSRVNNHQQVQLQGWRANCDIQVVIDHYACVEYLAKYAAKGEPRLSVLKDAFNNIMQKVGNNSDPHRAIKKVVMKTMGERDYAAQETMHHLLSLKLHSSSFEVIPVSLNGSRKEGSNFALYCKYQLLRYKPWTKTQSDVWGGQENPTDELLIDAWKEYLQTPSAQEPVPDWLEKLQCIVQSQHDTGDQSCDDQGNTREEWMILSDLNTPFENLEQLPVLANEWHHDTNHYSEQQVNEMPTWIKTMRQDHVVNADYDVVDINSFSEMQKLGYDIVKMFHYRKTHCVSLLLVLLALLPIGSRGRNDLTGQSLCRLQESSHGIEYNIIDEYSILGQVTFGWIDKRCKQATGFHNKILGGKSLILFGDPGQLPPVADKPLYHAKPSSAVGEQGFQTYRMFDRVVKLTVNQRVQGMSAEQIQFRELLLRLRKGESTVDDWKLLLTRQPSAVTNLCDFQDSTRLLYSNEQVANYNHQQLTKLKHPVAQIRACHSSATAAKIPSEDMSGLEPIVFLAKGAKVMLTMNL</sequence>
<dbReference type="InterPro" id="IPR051055">
    <property type="entry name" value="PIF1_helicase"/>
</dbReference>
<dbReference type="PANTHER" id="PTHR47642">
    <property type="entry name" value="ATP-DEPENDENT DNA HELICASE"/>
    <property type="match status" value="1"/>
</dbReference>
<comment type="cofactor">
    <cofactor evidence="1">
        <name>Mg(2+)</name>
        <dbReference type="ChEBI" id="CHEBI:18420"/>
    </cofactor>
</comment>
<keyword evidence="1" id="KW-0234">DNA repair</keyword>
<dbReference type="SUPFAM" id="SSF52540">
    <property type="entry name" value="P-loop containing nucleoside triphosphate hydrolases"/>
    <property type="match status" value="1"/>
</dbReference>
<evidence type="ECO:0000259" key="4">
    <source>
        <dbReference type="Pfam" id="PF20209"/>
    </source>
</evidence>
<keyword evidence="1" id="KW-0378">Hydrolase</keyword>
<dbReference type="InterPro" id="IPR027417">
    <property type="entry name" value="P-loop_NTPase"/>
</dbReference>
<feature type="domain" description="DUF6570" evidence="4">
    <location>
        <begin position="225"/>
        <end position="350"/>
    </location>
</feature>
<keyword evidence="1" id="KW-0547">Nucleotide-binding</keyword>
<dbReference type="Proteomes" id="UP001152795">
    <property type="component" value="Unassembled WGS sequence"/>
</dbReference>
<dbReference type="AlphaFoldDB" id="A0A6S7GJH7"/>
<comment type="catalytic activity">
    <reaction evidence="1">
        <text>ATP + H2O = ADP + phosphate + H(+)</text>
        <dbReference type="Rhea" id="RHEA:13065"/>
        <dbReference type="ChEBI" id="CHEBI:15377"/>
        <dbReference type="ChEBI" id="CHEBI:15378"/>
        <dbReference type="ChEBI" id="CHEBI:30616"/>
        <dbReference type="ChEBI" id="CHEBI:43474"/>
        <dbReference type="ChEBI" id="CHEBI:456216"/>
        <dbReference type="EC" id="5.6.2.3"/>
    </reaction>
</comment>
<protein>
    <recommendedName>
        <fullName evidence="1">ATP-dependent DNA helicase</fullName>
        <ecNumber evidence="1">5.6.2.3</ecNumber>
    </recommendedName>
</protein>